<feature type="transmembrane region" description="Helical" evidence="2">
    <location>
        <begin position="79"/>
        <end position="101"/>
    </location>
</feature>
<keyword evidence="4" id="KW-1185">Reference proteome</keyword>
<reference evidence="3" key="1">
    <citation type="submission" date="2022-08" db="EMBL/GenBank/DDBJ databases">
        <title>Draft genome sequencing of Roseisolibacter agri AW1220.</title>
        <authorList>
            <person name="Tobiishi Y."/>
            <person name="Tonouchi A."/>
        </authorList>
    </citation>
    <scope>NUCLEOTIDE SEQUENCE</scope>
    <source>
        <strain evidence="3">AW1220</strain>
    </source>
</reference>
<dbReference type="AlphaFoldDB" id="A0AA37V538"/>
<accession>A0AA37V538</accession>
<evidence type="ECO:0008006" key="5">
    <source>
        <dbReference type="Google" id="ProtNLM"/>
    </source>
</evidence>
<feature type="transmembrane region" description="Helical" evidence="2">
    <location>
        <begin position="107"/>
        <end position="128"/>
    </location>
</feature>
<evidence type="ECO:0000256" key="1">
    <source>
        <dbReference type="SAM" id="MobiDB-lite"/>
    </source>
</evidence>
<dbReference type="Proteomes" id="UP001161325">
    <property type="component" value="Unassembled WGS sequence"/>
</dbReference>
<feature type="compositionally biased region" description="Pro residues" evidence="1">
    <location>
        <begin position="1"/>
        <end position="14"/>
    </location>
</feature>
<dbReference type="InterPro" id="IPR010406">
    <property type="entry name" value="DUF1003"/>
</dbReference>
<keyword evidence="2" id="KW-1133">Transmembrane helix</keyword>
<organism evidence="3 4">
    <name type="scientific">Roseisolibacter agri</name>
    <dbReference type="NCBI Taxonomy" id="2014610"/>
    <lineage>
        <taxon>Bacteria</taxon>
        <taxon>Pseudomonadati</taxon>
        <taxon>Gemmatimonadota</taxon>
        <taxon>Gemmatimonadia</taxon>
        <taxon>Gemmatimonadales</taxon>
        <taxon>Gemmatimonadaceae</taxon>
        <taxon>Roseisolibacter</taxon>
    </lineage>
</organism>
<keyword evidence="2" id="KW-0812">Transmembrane</keyword>
<sequence length="207" mass="23002">MRRPTGVPPPTPPREPGRPDGAPPPERRAHDRVEPPNVAAVVERNITALLERRRADDARRGSQVRAADAITRFTGSLTFVYIHLVLFGAWIVVNVGWIPAIPAFDRSFTVLAMAASVEAIFLSTFVLISQNRMQAQADKRADLDLQISLLAEHEVTQLITLVREMARRMGVAQAQDPALDELARDIRPEVVLTRMEDSEERAAGRDD</sequence>
<protein>
    <recommendedName>
        <fullName evidence="5">DUF1003 domain-containing protein</fullName>
    </recommendedName>
</protein>
<proteinExistence type="predicted"/>
<keyword evidence="2" id="KW-0472">Membrane</keyword>
<evidence type="ECO:0000256" key="2">
    <source>
        <dbReference type="SAM" id="Phobius"/>
    </source>
</evidence>
<evidence type="ECO:0000313" key="3">
    <source>
        <dbReference type="EMBL" id="GLC23621.1"/>
    </source>
</evidence>
<comment type="caution">
    <text evidence="3">The sequence shown here is derived from an EMBL/GenBank/DDBJ whole genome shotgun (WGS) entry which is preliminary data.</text>
</comment>
<name>A0AA37V538_9BACT</name>
<gene>
    <name evidence="3" type="ORF">rosag_01340</name>
</gene>
<evidence type="ECO:0000313" key="4">
    <source>
        <dbReference type="Proteomes" id="UP001161325"/>
    </source>
</evidence>
<feature type="region of interest" description="Disordered" evidence="1">
    <location>
        <begin position="1"/>
        <end position="36"/>
    </location>
</feature>
<feature type="compositionally biased region" description="Basic and acidic residues" evidence="1">
    <location>
        <begin position="25"/>
        <end position="34"/>
    </location>
</feature>
<dbReference type="EMBL" id="BRXS01000001">
    <property type="protein sequence ID" value="GLC23621.1"/>
    <property type="molecule type" value="Genomic_DNA"/>
</dbReference>
<dbReference type="Pfam" id="PF06210">
    <property type="entry name" value="DUF1003"/>
    <property type="match status" value="1"/>
</dbReference>